<keyword evidence="1" id="KW-0812">Transmembrane</keyword>
<dbReference type="SMART" id="SM00409">
    <property type="entry name" value="IG"/>
    <property type="match status" value="4"/>
</dbReference>
<feature type="transmembrane region" description="Helical" evidence="1">
    <location>
        <begin position="617"/>
        <end position="640"/>
    </location>
</feature>
<feature type="signal peptide" evidence="2">
    <location>
        <begin position="1"/>
        <end position="31"/>
    </location>
</feature>
<keyword evidence="2" id="KW-0732">Signal</keyword>
<dbReference type="PROSITE" id="PS50835">
    <property type="entry name" value="IG_LIKE"/>
    <property type="match status" value="4"/>
</dbReference>
<proteinExistence type="predicted"/>
<dbReference type="Proteomes" id="UP000515145">
    <property type="component" value="Chromosome 16"/>
</dbReference>
<name>A0A6P7JUL3_9TELE</name>
<dbReference type="Gene3D" id="2.60.40.10">
    <property type="entry name" value="Immunoglobulins"/>
    <property type="match status" value="6"/>
</dbReference>
<sequence length="768" mass="83124">MASLTGSLELKSMTGAIKVVFLCCLLPGSLCQQWAAFMPQTVEGLSGSCVIIPCTFSLPSEWEQHLDESCKAIWKRGSWSRTQVFDSSLTGASTSLNILQGNLTGVLREKDCTTVFDNLPSNHYDHYYFRLQCDNLLKFNFQTSVIITAQDSLPKPTLTPSKLEVEEGTPVTLSCSAVAPCPILPPVLTWTPSVGDIEENMEAKPAASVMNFTASYLHNGQKFSCSVLYSRQAGNTDIVYEKSMTLHVVYPPNNTSVSYSGPVNEGSSVTLTCNTNANPTVESYTWYKVDGDEMAAVGTKKRLLTTVSAIDSLFYCKVSNKYGTQDSPITQIDVLFSPKETMVMVEPSGPILEGSSVSLLCRSRSNPPVTNYTWYRGDEVDTETGPTLVIDDVDPSHGGDYHCAVKNDLGEETSAKIQLDIQYPPKNISVSVDPSGPVVDGSSVTLTCESIANPAAANFTWFRVSKTEEETVGSEQDFTFNVTKLSEDLYYCEALNVHGAESSEPAKIDVTFAPEILPSSRCVKILSLARCTCNSHGNPLPSLIWELAGEPVNNSANIPIREVNLGGVDMRSVITLYHLDEDMPSLVCLSTNSLGSDSMTFNMSASETQLGLHGVSLLIGSAVGALGMLVVCIPLLLYLCSKKKGSFSPKKNRTDTSDFLVTNETKSSKVDVIIADKAAVQEKQEGGKTEEPLHYANVDFAKLQARSAGELGEGEIRGLASKTAEYAEVRLHCRGSTNEEDAKADEACVDTYLEQGKGDNGLSEKVIA</sequence>
<feature type="domain" description="Ig-like" evidence="3">
    <location>
        <begin position="425"/>
        <end position="511"/>
    </location>
</feature>
<dbReference type="SUPFAM" id="SSF48726">
    <property type="entry name" value="Immunoglobulin"/>
    <property type="match status" value="5"/>
</dbReference>
<keyword evidence="4" id="KW-1185">Reference proteome</keyword>
<dbReference type="Pfam" id="PF13895">
    <property type="entry name" value="Ig_2"/>
    <property type="match status" value="2"/>
</dbReference>
<evidence type="ECO:0000313" key="4">
    <source>
        <dbReference type="Proteomes" id="UP000515145"/>
    </source>
</evidence>
<evidence type="ECO:0000256" key="1">
    <source>
        <dbReference type="SAM" id="Phobius"/>
    </source>
</evidence>
<dbReference type="InterPro" id="IPR003598">
    <property type="entry name" value="Ig_sub2"/>
</dbReference>
<dbReference type="SMART" id="SM00408">
    <property type="entry name" value="IGc2"/>
    <property type="match status" value="3"/>
</dbReference>
<dbReference type="InterPro" id="IPR036179">
    <property type="entry name" value="Ig-like_dom_sf"/>
</dbReference>
<feature type="domain" description="Ig-like" evidence="3">
    <location>
        <begin position="154"/>
        <end position="245"/>
    </location>
</feature>
<feature type="domain" description="Ig-like" evidence="3">
    <location>
        <begin position="252"/>
        <end position="330"/>
    </location>
</feature>
<evidence type="ECO:0000259" key="3">
    <source>
        <dbReference type="PROSITE" id="PS50835"/>
    </source>
</evidence>
<feature type="chain" id="PRO_5028243628" evidence="2">
    <location>
        <begin position="32"/>
        <end position="768"/>
    </location>
</feature>
<dbReference type="InterPro" id="IPR013783">
    <property type="entry name" value="Ig-like_fold"/>
</dbReference>
<dbReference type="PANTHER" id="PTHR46013">
    <property type="entry name" value="VASCULAR CELL ADHESION MOLECULE 1"/>
    <property type="match status" value="1"/>
</dbReference>
<dbReference type="InterPro" id="IPR003599">
    <property type="entry name" value="Ig_sub"/>
</dbReference>
<feature type="domain" description="Ig-like" evidence="3">
    <location>
        <begin position="338"/>
        <end position="418"/>
    </location>
</feature>
<organism evidence="4 5">
    <name type="scientific">Parambassis ranga</name>
    <name type="common">Indian glassy fish</name>
    <dbReference type="NCBI Taxonomy" id="210632"/>
    <lineage>
        <taxon>Eukaryota</taxon>
        <taxon>Metazoa</taxon>
        <taxon>Chordata</taxon>
        <taxon>Craniata</taxon>
        <taxon>Vertebrata</taxon>
        <taxon>Euteleostomi</taxon>
        <taxon>Actinopterygii</taxon>
        <taxon>Neopterygii</taxon>
        <taxon>Teleostei</taxon>
        <taxon>Neoteleostei</taxon>
        <taxon>Acanthomorphata</taxon>
        <taxon>Ovalentaria</taxon>
        <taxon>Ambassidae</taxon>
        <taxon>Parambassis</taxon>
    </lineage>
</organism>
<dbReference type="InParanoid" id="A0A6P7JUL3"/>
<accession>A0A6P7JUL3</accession>
<keyword evidence="1" id="KW-0472">Membrane</keyword>
<dbReference type="GeneID" id="114448100"/>
<dbReference type="OrthoDB" id="6413693at2759"/>
<reference evidence="5" key="1">
    <citation type="submission" date="2025-08" db="UniProtKB">
        <authorList>
            <consortium name="RefSeq"/>
        </authorList>
    </citation>
    <scope>IDENTIFICATION</scope>
</reference>
<evidence type="ECO:0000313" key="5">
    <source>
        <dbReference type="RefSeq" id="XP_028280615.1"/>
    </source>
</evidence>
<dbReference type="RefSeq" id="XP_028280615.1">
    <property type="nucleotide sequence ID" value="XM_028424814.1"/>
</dbReference>
<evidence type="ECO:0000256" key="2">
    <source>
        <dbReference type="SAM" id="SignalP"/>
    </source>
</evidence>
<gene>
    <name evidence="5" type="primary">LOC114448100</name>
</gene>
<keyword evidence="1" id="KW-1133">Transmembrane helix</keyword>
<dbReference type="AlphaFoldDB" id="A0A6P7JUL3"/>
<dbReference type="Pfam" id="PF13927">
    <property type="entry name" value="Ig_3"/>
    <property type="match status" value="1"/>
</dbReference>
<dbReference type="PANTHER" id="PTHR46013:SF4">
    <property type="entry name" value="B-CELL RECEPTOR CD22-RELATED"/>
    <property type="match status" value="1"/>
</dbReference>
<dbReference type="InterPro" id="IPR007110">
    <property type="entry name" value="Ig-like_dom"/>
</dbReference>
<protein>
    <submittedName>
        <fullName evidence="5">Myelin-associated glycoprotein-like isoform X1</fullName>
    </submittedName>
</protein>